<feature type="transmembrane region" description="Helical" evidence="3">
    <location>
        <begin position="948"/>
        <end position="977"/>
    </location>
</feature>
<dbReference type="InterPro" id="IPR037018">
    <property type="entry name" value="GH65_N"/>
</dbReference>
<dbReference type="CDD" id="cd11753">
    <property type="entry name" value="GH94N_ChvB_NdvB_2_like"/>
    <property type="match status" value="1"/>
</dbReference>
<evidence type="ECO:0000259" key="6">
    <source>
        <dbReference type="Pfam" id="PF17167"/>
    </source>
</evidence>
<comment type="caution">
    <text evidence="7">The sequence shown here is derived from an EMBL/GenBank/DDBJ whole genome shotgun (WGS) entry which is preliminary data.</text>
</comment>
<evidence type="ECO:0000259" key="4">
    <source>
        <dbReference type="Pfam" id="PF06165"/>
    </source>
</evidence>
<keyword evidence="3" id="KW-0472">Membrane</keyword>
<feature type="transmembrane region" description="Helical" evidence="3">
    <location>
        <begin position="443"/>
        <end position="465"/>
    </location>
</feature>
<evidence type="ECO:0000256" key="1">
    <source>
        <dbReference type="ARBA" id="ARBA00022676"/>
    </source>
</evidence>
<dbReference type="InterPro" id="IPR012341">
    <property type="entry name" value="6hp_glycosidase-like_sf"/>
</dbReference>
<feature type="domain" description="Glycosyl hydrolase 94 supersandwich" evidence="4">
    <location>
        <begin position="2021"/>
        <end position="2281"/>
    </location>
</feature>
<evidence type="ECO:0000256" key="2">
    <source>
        <dbReference type="ARBA" id="ARBA00022679"/>
    </source>
</evidence>
<organism evidence="7 8">
    <name type="scientific">Rhodoferax antarcticus ANT.BR</name>
    <dbReference type="NCBI Taxonomy" id="1111071"/>
    <lineage>
        <taxon>Bacteria</taxon>
        <taxon>Pseudomonadati</taxon>
        <taxon>Pseudomonadota</taxon>
        <taxon>Betaproteobacteria</taxon>
        <taxon>Burkholderiales</taxon>
        <taxon>Comamonadaceae</taxon>
        <taxon>Rhodoferax</taxon>
    </lineage>
</organism>
<name>A0A1Q8YA20_9BURK</name>
<dbReference type="Pfam" id="PF10091">
    <property type="entry name" value="Glycoamylase"/>
    <property type="match status" value="1"/>
</dbReference>
<dbReference type="SUPFAM" id="SSF48208">
    <property type="entry name" value="Six-hairpin glycosidases"/>
    <property type="match status" value="1"/>
</dbReference>
<dbReference type="InterPro" id="IPR033432">
    <property type="entry name" value="GH94_catalytic"/>
</dbReference>
<feature type="transmembrane region" description="Helical" evidence="3">
    <location>
        <begin position="841"/>
        <end position="861"/>
    </location>
</feature>
<feature type="transmembrane region" description="Helical" evidence="3">
    <location>
        <begin position="817"/>
        <end position="835"/>
    </location>
</feature>
<dbReference type="GO" id="GO:0005975">
    <property type="term" value="P:carbohydrate metabolic process"/>
    <property type="evidence" value="ECO:0007669"/>
    <property type="project" value="InterPro"/>
</dbReference>
<keyword evidence="3" id="KW-1133">Transmembrane helix</keyword>
<keyword evidence="8" id="KW-1185">Reference proteome</keyword>
<dbReference type="InterPro" id="IPR010383">
    <property type="entry name" value="Glyco_hydrolase_94_b-supersand"/>
</dbReference>
<dbReference type="PANTHER" id="PTHR37469">
    <property type="entry name" value="CELLOBIONIC ACID PHOSPHORYLASE-RELATED"/>
    <property type="match status" value="1"/>
</dbReference>
<gene>
    <name evidence="7" type="ORF">BLL52_3678</name>
</gene>
<dbReference type="InterPro" id="IPR008928">
    <property type="entry name" value="6-hairpin_glycosidase_sf"/>
</dbReference>
<dbReference type="STRING" id="81479.RA876_12260"/>
<evidence type="ECO:0000256" key="3">
    <source>
        <dbReference type="SAM" id="Phobius"/>
    </source>
</evidence>
<evidence type="ECO:0000259" key="5">
    <source>
        <dbReference type="Pfam" id="PF10091"/>
    </source>
</evidence>
<feature type="transmembrane region" description="Helical" evidence="3">
    <location>
        <begin position="410"/>
        <end position="431"/>
    </location>
</feature>
<reference evidence="7 8" key="1">
    <citation type="submission" date="2017-01" db="EMBL/GenBank/DDBJ databases">
        <title>Genome sequence of Rhodoferax antarcticus ANT.BR, a psychrophilic purple nonsulfur bacterium from an Antarctic microbial mat.</title>
        <authorList>
            <person name="Baker J."/>
            <person name="Riester C."/>
            <person name="Skinner B."/>
            <person name="Newell A."/>
            <person name="Swingley W."/>
            <person name="Madigan M."/>
            <person name="Jung D."/>
            <person name="Asao M."/>
            <person name="Chen M."/>
            <person name="Loughlin P."/>
            <person name="Pan H."/>
            <person name="Lin S."/>
            <person name="Li N."/>
            <person name="Shaw J."/>
            <person name="Prado M."/>
            <person name="Sherman C."/>
            <person name="Li X."/>
            <person name="Tang J."/>
            <person name="Blankenship R."/>
            <person name="Zhao T."/>
            <person name="Touchman J."/>
            <person name="Sattley M."/>
        </authorList>
    </citation>
    <scope>NUCLEOTIDE SEQUENCE [LARGE SCALE GENOMIC DNA]</scope>
    <source>
        <strain evidence="7 8">ANT.BR</strain>
    </source>
</reference>
<keyword evidence="3" id="KW-0812">Transmembrane</keyword>
<feature type="domain" description="Glycoamylase-like" evidence="5">
    <location>
        <begin position="1249"/>
        <end position="1447"/>
    </location>
</feature>
<dbReference type="Proteomes" id="UP000185911">
    <property type="component" value="Unassembled WGS sequence"/>
</dbReference>
<accession>A0A1Q8YA20</accession>
<dbReference type="Pfam" id="PF06165">
    <property type="entry name" value="GH94_b-supersand"/>
    <property type="match status" value="2"/>
</dbReference>
<feature type="domain" description="Glycosyl hydrolase 94 supersandwich" evidence="4">
    <location>
        <begin position="1508"/>
        <end position="1784"/>
    </location>
</feature>
<proteinExistence type="predicted"/>
<dbReference type="PANTHER" id="PTHR37469:SF2">
    <property type="entry name" value="CELLOBIONIC ACID PHOSPHORYLASE"/>
    <property type="match status" value="1"/>
</dbReference>
<dbReference type="GO" id="GO:0016757">
    <property type="term" value="F:glycosyltransferase activity"/>
    <property type="evidence" value="ECO:0007669"/>
    <property type="project" value="UniProtKB-KW"/>
</dbReference>
<dbReference type="Gene3D" id="1.50.10.10">
    <property type="match status" value="1"/>
</dbReference>
<sequence length="2801" mass="306195">MPATLQSLLSDAPPALRDILDSQRGPVQAPIRSEIFGPQRFAQHGRSLAVTHRAAHSTLGAATFFPRLQGNIAALRQAHGYIGTLAGTGYDISPAAEWLLDNFHLVETQLKEIRKGLPPSYYRSLPVLLDEPLAGLPRIYGVAWAFVAHTDGAFDETLLIEFLRAYEEERQLNLSEMWALPTTLRVVLVENLRRLAESIAAHKGAREAANLCFDEIDTLTVEVLEQLLALLYERGVGHVFLLQFGLRLQDHRLARLDGEQAALHTWLQNVLPDLAMLQTQQAADQAADNLSVSNAVTSLRAIGDADWPEIIASTSTLMRLMLTQPVFEAEDNITRDHSLHAIEHLARQSGHTEVVVAQRLLGLMAGTSSQAQPGANPAHWLLGLGKPDMLQALGLPTWRARAWLVVSRQLALPFYLGTLSAVLALLMWLMLRDSPQPLDWSLWLLGLLAVFPASEAVVAVINRLISESVKPQHLARLALTNGIPPEHRVLVVIPGMLSSATSATELAHQLHLHYLANPEHEAQFALLTDFSDAGTAQLPGDADLLASAVAQIQALNARHASTAEGMGAPRFVLLHRERQFSDTEQRWIGWERKRGKLEMLISALATGSPSGFIDLGDNSRLAGGVTYVLTLDSDTQLPPGRLRELVGVAAHPQNQPKWDANARRVVAGYGILQPRVATPLPDVSEFTRYHWLFAGQCGMDPYSAASSEVYQDVFAEGTFTGKGLLHVQAMHAVLANRLPDGQVLSHDLLEGSVARCAAVTDISVIEDAPFHADVAASRVHRWTRGDWQLLPFMLQPKRYGLSAIHVWKMTDNLRRSLVAPMSLGLLLLTLAGSVMSPWTALLLVLAAFSGGPLMGALAGLAPGSSDIAMRHFYREALTDLARAVLSGIWLLAELLQHAKANLDAISRALYRTLVSKRHLLQWTTAAAAQAQAKSGLAAIARQHWREPVLALALLVVLLFLPTPTPVLATLLCFLWGASPVWTWWVSRVSPRGVQEQLCASDHNYLQGVARDTWRLFERCVGPEDHHLPPDNLQVLPHDLVAHRTSPTNIGMYLLSTACARQFGWIGMQDFLARLEATLSTLQGMQRHRGHFMNWYDTQTAQPMLPMYVSAVDSGNLSGHLLAVAEACLEFAETPDDGGTCQAALNASKARLMPLVRERRTLSIARREELKWLLADHRNTRRSAQRDTRARSFMGQSGFADAVQARSKALSQALATLAWEADFQFLYSRKRHLLHIGYRVAERQLDAGFYDLLASESRLTSLLGIARGDLPVRHWAHLGRAFFARGTDTGLRSWSGSMFEYMMPSLVLKEPLGSVLCGACHTALLEQMDFSKAHGVPWGISESAYAASDYTLAYQYSPQGVPRLALRRTPPDELVIAPYATALAALLAPQLARQNYNLMQNMGARGRYGFIEALDFTQSRRVGAEPFVPVATFMAHHQGMTIVALANVLLAGTPQRWGMANAHLQAVSSLLHERIPRAVSSLYAPPVSVRPLTQRRRSVGMLREIVPGNTAIEPTHLLSNGRYSVTLRANGAGSSSFEQIGITRTRDDALRDDRGSFFYLRRAPGAGVFSMTQHPAPDPGAKYSSVFHADRICLNAAWDDLQATTTVWTSPEDDIEFRQVELRNTGTSALDLELLSAFEVALADARADEAHPAFSNLFVSAHWLASHQALLMERKPRLATEQGLRLAHFLTDSRQPIGPVRLATDRQAWQGRNRAASQPLAQLSLAPATPTAGAEESSLLDTGLDPVCALSVALHIAPGATARITFATAVSRDADVLRAVIDKYRLASNVQRASLMSATLAGIRLRGSRINADNFNAIQTLTSTLVMSLSRSQARAVRPQGAAAEVCDRRLLWRFGISGDRPIVLVLVSVAEGLGLIRALSQALGLWLWGNVPCDLVVINAEPASYLMTLDHEIAALRDRHTAEVNAHVGPASTRLHLLRADDLTHPEINTLHSLARVMLRADGRPFTHHVSDWLRRQELALARRRDSSRTPLALAAPFSGHVSAAQGAFAPASADFSFLVSARQRPPRPWINVLANADFGAHLSEAGGGYTWALNSRLNQLTGWSNDALSDPPSEWFLLQNTATREVWSVCPGAGVGPALSYQITHGQGFTQVQHRYADMEVTATWCVDSHTSIKQIHITLVNHGTRTLRLRVIGIAEWLMGANRSDRGTVRTAMLNHSGQTALLATQRELASGFGDGTAFLSLSSTGKDAPDWTCDRRECFNSRGRLVLPESFDQNSGDGLDPCAALATPLMLAAGQSEQCRFLLGFATHADQVPALLAQAAALPADARLAQVRAGWDRLLGATTVKTPDPLLDALVNRWLLYQTVSCRLWAKSGFYQAGGATGFRDQLQDAMALAWAAPDMLREQIVLHASRQFVQGDVQHWWHAPTGVGVRTHFSDDRLWLVLACTRYLQATGDASLLDAQVPFLEGNPIPAGAEDIYETPTISAQSATVYEHAARTLDRSMALGSHNLPLMGSGDWNDGMNRIGIEGRGESVWLGWFLCRLIADFAPLAQTRGDAQRAARWQQTAQTIQSALSTTAWDGEWFKRAYFDDGQPLGSKDNTQGRIDLIAQAWAVLSAVAPPALAQQALASSHTHLVDPVAGLIKLLDPPLTDAVPSAGYIQAYPPGVRENGGQYNHAGIWALMAQAQAAADGDGDTAYRYFTYLSPAHRASHPTRGPVYGLEPYVMAADVYTQPPYVGRGGWSWYTGAAAWLHRAAIESILGLTQEAQTLAFQPRLPSHWPQAELTLVRGTRTMRFILMRASPEVALQATAKSAATLLLPGQALNWSDLPDNSCFVIPL</sequence>
<feature type="domain" description="Glycosyl hydrolase 94 catalytic" evidence="6">
    <location>
        <begin position="2298"/>
        <end position="2724"/>
    </location>
</feature>
<dbReference type="RefSeq" id="WP_241839237.1">
    <property type="nucleotide sequence ID" value="NZ_MSYM01000018.1"/>
</dbReference>
<protein>
    <submittedName>
        <fullName evidence="7">Glycosyltransferase 36 family protein</fullName>
    </submittedName>
</protein>
<dbReference type="EMBL" id="MSYM01000018">
    <property type="protein sequence ID" value="OLP04862.1"/>
    <property type="molecule type" value="Genomic_DNA"/>
</dbReference>
<evidence type="ECO:0000313" key="7">
    <source>
        <dbReference type="EMBL" id="OLP04862.1"/>
    </source>
</evidence>
<dbReference type="GO" id="GO:0030246">
    <property type="term" value="F:carbohydrate binding"/>
    <property type="evidence" value="ECO:0007669"/>
    <property type="project" value="InterPro"/>
</dbReference>
<dbReference type="SMART" id="SM01068">
    <property type="entry name" value="CBM_X"/>
    <property type="match status" value="2"/>
</dbReference>
<evidence type="ECO:0000313" key="8">
    <source>
        <dbReference type="Proteomes" id="UP000185911"/>
    </source>
</evidence>
<dbReference type="InterPro" id="IPR019282">
    <property type="entry name" value="Glycoamylase-like_cons_dom"/>
</dbReference>
<dbReference type="SUPFAM" id="SSF74650">
    <property type="entry name" value="Galactose mutarotase-like"/>
    <property type="match status" value="2"/>
</dbReference>
<dbReference type="Gene3D" id="2.70.98.40">
    <property type="entry name" value="Glycoside hydrolase, family 65, N-terminal domain"/>
    <property type="match status" value="2"/>
</dbReference>
<dbReference type="Gene3D" id="1.50.10.140">
    <property type="match status" value="1"/>
</dbReference>
<dbReference type="InterPro" id="IPR011013">
    <property type="entry name" value="Gal_mutarotase_sf_dom"/>
</dbReference>
<dbReference type="InterPro" id="IPR052047">
    <property type="entry name" value="GH94_Enzymes"/>
</dbReference>
<dbReference type="InterPro" id="IPR037820">
    <property type="entry name" value="GH94N_NdvB"/>
</dbReference>
<keyword evidence="2 7" id="KW-0808">Transferase</keyword>
<keyword evidence="1" id="KW-0328">Glycosyltransferase</keyword>
<dbReference type="Pfam" id="PF17167">
    <property type="entry name" value="Glyco_hydro_94"/>
    <property type="match status" value="1"/>
</dbReference>